<name>A0A2G5V3N2_9PELO</name>
<feature type="domain" description="BTB" evidence="1">
    <location>
        <begin position="135"/>
        <end position="194"/>
    </location>
</feature>
<dbReference type="EMBL" id="PDUG01000002">
    <property type="protein sequence ID" value="PIC46393.1"/>
    <property type="molecule type" value="Genomic_DNA"/>
</dbReference>
<proteinExistence type="predicted"/>
<sequence>MTSKVFKYDSSQLSVHSSTNLLETKQKDGIKHTWIGYVKDCQATFILNIDWEALKIQRFDRLVGHLIINHRNGAWQPHRVDIDWTETNRSVSAMLGSRSSAYDVSFEYNLTAHYAELPTPEKVSFAEMFAASDKTDVVLIVEGKKLNVNKSFLSFHSDYFLTLFSANFKEGQMKEIEIKEVSYKDLGLLLSSFYPNPHFPNDLTVETLLEMADRFQVSSVLGIVEYHLLNNSKIGYEKMLWLADKYAMPKLLNKCINQMNSLEMAKKLEKSLEFMTLSDKTSSLIFRRLLKSI</sequence>
<dbReference type="OrthoDB" id="437903at2759"/>
<dbReference type="Proteomes" id="UP000230233">
    <property type="component" value="Chromosome II"/>
</dbReference>
<dbReference type="InterPro" id="IPR011333">
    <property type="entry name" value="SKP1/BTB/POZ_sf"/>
</dbReference>
<gene>
    <name evidence="2" type="primary">Cnig_chr_II.g6100</name>
    <name evidence="2" type="ORF">B9Z55_006100</name>
</gene>
<dbReference type="Gene3D" id="3.30.710.10">
    <property type="entry name" value="Potassium Channel Kv1.1, Chain A"/>
    <property type="match status" value="1"/>
</dbReference>
<protein>
    <recommendedName>
        <fullName evidence="1">BTB domain-containing protein</fullName>
    </recommendedName>
</protein>
<keyword evidence="3" id="KW-1185">Reference proteome</keyword>
<dbReference type="SMART" id="SM00225">
    <property type="entry name" value="BTB"/>
    <property type="match status" value="1"/>
</dbReference>
<dbReference type="PANTHER" id="PTHR22744">
    <property type="entry name" value="HELIX LOOP HELIX PROTEIN 21-RELATED"/>
    <property type="match status" value="1"/>
</dbReference>
<dbReference type="AlphaFoldDB" id="A0A2G5V3N2"/>
<dbReference type="CDD" id="cd18186">
    <property type="entry name" value="BTB_POZ_ZBTB_KLHL-like"/>
    <property type="match status" value="1"/>
</dbReference>
<evidence type="ECO:0000313" key="2">
    <source>
        <dbReference type="EMBL" id="PIC46393.1"/>
    </source>
</evidence>
<dbReference type="InterPro" id="IPR000210">
    <property type="entry name" value="BTB/POZ_dom"/>
</dbReference>
<accession>A0A2G5V3N2</accession>
<evidence type="ECO:0000313" key="3">
    <source>
        <dbReference type="Proteomes" id="UP000230233"/>
    </source>
</evidence>
<dbReference type="SUPFAM" id="SSF54695">
    <property type="entry name" value="POZ domain"/>
    <property type="match status" value="1"/>
</dbReference>
<dbReference type="PANTHER" id="PTHR22744:SF14">
    <property type="entry name" value="BTB DOMAIN-CONTAINING PROTEIN-RELATED"/>
    <property type="match status" value="1"/>
</dbReference>
<reference evidence="3" key="1">
    <citation type="submission" date="2017-10" db="EMBL/GenBank/DDBJ databases">
        <title>Rapid genome shrinkage in a self-fertile nematode reveals novel sperm competition proteins.</title>
        <authorList>
            <person name="Yin D."/>
            <person name="Schwarz E.M."/>
            <person name="Thomas C.G."/>
            <person name="Felde R.L."/>
            <person name="Korf I.F."/>
            <person name="Cutter A.D."/>
            <person name="Schartner C.M."/>
            <person name="Ralston E.J."/>
            <person name="Meyer B.J."/>
            <person name="Haag E.S."/>
        </authorList>
    </citation>
    <scope>NUCLEOTIDE SEQUENCE [LARGE SCALE GENOMIC DNA]</scope>
    <source>
        <strain evidence="3">JU1422</strain>
    </source>
</reference>
<dbReference type="Pfam" id="PF00651">
    <property type="entry name" value="BTB"/>
    <property type="match status" value="1"/>
</dbReference>
<evidence type="ECO:0000259" key="1">
    <source>
        <dbReference type="PROSITE" id="PS50097"/>
    </source>
</evidence>
<organism evidence="2 3">
    <name type="scientific">Caenorhabditis nigoni</name>
    <dbReference type="NCBI Taxonomy" id="1611254"/>
    <lineage>
        <taxon>Eukaryota</taxon>
        <taxon>Metazoa</taxon>
        <taxon>Ecdysozoa</taxon>
        <taxon>Nematoda</taxon>
        <taxon>Chromadorea</taxon>
        <taxon>Rhabditida</taxon>
        <taxon>Rhabditina</taxon>
        <taxon>Rhabditomorpha</taxon>
        <taxon>Rhabditoidea</taxon>
        <taxon>Rhabditidae</taxon>
        <taxon>Peloderinae</taxon>
        <taxon>Caenorhabditis</taxon>
    </lineage>
</organism>
<comment type="caution">
    <text evidence="2">The sequence shown here is derived from an EMBL/GenBank/DDBJ whole genome shotgun (WGS) entry which is preliminary data.</text>
</comment>
<dbReference type="PROSITE" id="PS50097">
    <property type="entry name" value="BTB"/>
    <property type="match status" value="1"/>
</dbReference>